<dbReference type="GO" id="GO:0003714">
    <property type="term" value="F:transcription corepressor activity"/>
    <property type="evidence" value="ECO:0007669"/>
    <property type="project" value="TreeGrafter"/>
</dbReference>
<dbReference type="SUPFAM" id="SSF47370">
    <property type="entry name" value="Bromodomain"/>
    <property type="match status" value="1"/>
</dbReference>
<feature type="compositionally biased region" description="Polar residues" evidence="7">
    <location>
        <begin position="19"/>
        <end position="31"/>
    </location>
</feature>
<dbReference type="InterPro" id="IPR056987">
    <property type="entry name" value="ZMYND8_CC"/>
</dbReference>
<keyword evidence="10" id="KW-0418">Kinase</keyword>
<keyword evidence="6" id="KW-0175">Coiled coil</keyword>
<evidence type="ECO:0000256" key="5">
    <source>
        <dbReference type="PROSITE-ProRule" id="PRU00035"/>
    </source>
</evidence>
<feature type="compositionally biased region" description="Basic and acidic residues" evidence="7">
    <location>
        <begin position="66"/>
        <end position="97"/>
    </location>
</feature>
<keyword evidence="11" id="KW-1185">Reference proteome</keyword>
<dbReference type="PROSITE" id="PS50014">
    <property type="entry name" value="BROMODOMAIN_2"/>
    <property type="match status" value="1"/>
</dbReference>
<evidence type="ECO:0000256" key="2">
    <source>
        <dbReference type="ARBA" id="ARBA00022771"/>
    </source>
</evidence>
<dbReference type="InterPro" id="IPR036427">
    <property type="entry name" value="Bromodomain-like_sf"/>
</dbReference>
<dbReference type="Pfam" id="PF00439">
    <property type="entry name" value="Bromodomain"/>
    <property type="match status" value="1"/>
</dbReference>
<dbReference type="InterPro" id="IPR011011">
    <property type="entry name" value="Znf_FYVE_PHD"/>
</dbReference>
<keyword evidence="1" id="KW-0479">Metal-binding</keyword>
<dbReference type="Gene3D" id="2.30.30.140">
    <property type="match status" value="1"/>
</dbReference>
<dbReference type="InterPro" id="IPR000313">
    <property type="entry name" value="PWWP_dom"/>
</dbReference>
<dbReference type="GO" id="GO:0008270">
    <property type="term" value="F:zinc ion binding"/>
    <property type="evidence" value="ECO:0007669"/>
    <property type="project" value="UniProtKB-KW"/>
</dbReference>
<evidence type="ECO:0000256" key="7">
    <source>
        <dbReference type="SAM" id="MobiDB-lite"/>
    </source>
</evidence>
<evidence type="ECO:0000256" key="1">
    <source>
        <dbReference type="ARBA" id="ARBA00022723"/>
    </source>
</evidence>
<keyword evidence="3" id="KW-0862">Zinc</keyword>
<protein>
    <submittedName>
        <fullName evidence="10">Protein kinase C-binding protein 1</fullName>
    </submittedName>
</protein>
<dbReference type="PANTHER" id="PTHR46453">
    <property type="entry name" value="PROTEIN KINASE C-BINDING PROTEIN 1"/>
    <property type="match status" value="1"/>
</dbReference>
<feature type="compositionally biased region" description="Basic and acidic residues" evidence="7">
    <location>
        <begin position="38"/>
        <end position="56"/>
    </location>
</feature>
<evidence type="ECO:0000256" key="4">
    <source>
        <dbReference type="ARBA" id="ARBA00023117"/>
    </source>
</evidence>
<accession>A0A195ECE7</accession>
<dbReference type="STRING" id="471704.A0A195ECE7"/>
<keyword evidence="10" id="KW-0808">Transferase</keyword>
<evidence type="ECO:0000259" key="8">
    <source>
        <dbReference type="PROSITE" id="PS50014"/>
    </source>
</evidence>
<dbReference type="Gene3D" id="3.30.40.10">
    <property type="entry name" value="Zinc/RING finger domain, C3HC4 (zinc finger)"/>
    <property type="match status" value="1"/>
</dbReference>
<feature type="region of interest" description="Disordered" evidence="7">
    <location>
        <begin position="1"/>
        <end position="112"/>
    </location>
</feature>
<sequence length="583" mass="67190">MASHESSKGSRKSSIADKVNTTIKSTTNEVKSTVLPPIDRHDELNETAADTKEKNLTLDTTADCTSVEKNDSDDIKSSDFKSMMDKQQDTKTGKKQETQNVEPQTTDKEKEVKSVDSKNFVKKGETLKYKKEDINIFSKSMMVESSNSSMKEYDTRDNRKKLMKTDYDRFCWQCHKENIVYCTICPRSYHRKCIGGMPSPLDKWICGECITISKAKSAETCSVAMAQVTVDQLCILLKQVVGQLRKCRGIEPFCKPVDLVEVPNYLEYIIKPMDLSLLESNVQAKLYGSTDAFMADAKWIRHNCIVFNTFGKVYVDTLKLTNVAKRIVKVARQEILKIDACPDCYDFNSSFIESCRQPHPLVWAKLKGFPFWPAKAMPRTNAEGNVEVRFFGDHEVACAWVSPKDLFLYSEKPPAPSPRKQTSDMRERKRESIKEISLHCEELKLRFGQFKFASSKIQYNPNDSFQIQLMLPNYIPLESKNDLPNSKVPTSQKKKSPKRKRQSSFKDCTRREMRASMEAEKLRSIEEVRKEIEDEKNRCIEETKKKQWCAKCGQEATFFYGWSIGYCSYLCEISHWLTRTFFQ</sequence>
<dbReference type="PROSITE" id="PS01359">
    <property type="entry name" value="ZF_PHD_1"/>
    <property type="match status" value="1"/>
</dbReference>
<feature type="region of interest" description="Disordered" evidence="7">
    <location>
        <begin position="411"/>
        <end position="431"/>
    </location>
</feature>
<organism evidence="10 11">
    <name type="scientific">Trachymyrmex cornetzi</name>
    <dbReference type="NCBI Taxonomy" id="471704"/>
    <lineage>
        <taxon>Eukaryota</taxon>
        <taxon>Metazoa</taxon>
        <taxon>Ecdysozoa</taxon>
        <taxon>Arthropoda</taxon>
        <taxon>Hexapoda</taxon>
        <taxon>Insecta</taxon>
        <taxon>Pterygota</taxon>
        <taxon>Neoptera</taxon>
        <taxon>Endopterygota</taxon>
        <taxon>Hymenoptera</taxon>
        <taxon>Apocrita</taxon>
        <taxon>Aculeata</taxon>
        <taxon>Formicoidea</taxon>
        <taxon>Formicidae</taxon>
        <taxon>Myrmicinae</taxon>
        <taxon>Trachymyrmex</taxon>
    </lineage>
</organism>
<dbReference type="Proteomes" id="UP000078492">
    <property type="component" value="Unassembled WGS sequence"/>
</dbReference>
<feature type="domain" description="PWWP" evidence="9">
    <location>
        <begin position="358"/>
        <end position="412"/>
    </location>
</feature>
<dbReference type="PRINTS" id="PR00503">
    <property type="entry name" value="BROMODOMAIN"/>
</dbReference>
<dbReference type="PROSITE" id="PS50812">
    <property type="entry name" value="PWWP"/>
    <property type="match status" value="1"/>
</dbReference>
<feature type="compositionally biased region" description="Basic and acidic residues" evidence="7">
    <location>
        <begin position="421"/>
        <end position="431"/>
    </location>
</feature>
<dbReference type="SUPFAM" id="SSF63748">
    <property type="entry name" value="Tudor/PWWP/MBT"/>
    <property type="match status" value="1"/>
</dbReference>
<dbReference type="CDD" id="cd20160">
    <property type="entry name" value="PWWP_PRKCBP1"/>
    <property type="match status" value="1"/>
</dbReference>
<dbReference type="GO" id="GO:0005634">
    <property type="term" value="C:nucleus"/>
    <property type="evidence" value="ECO:0007669"/>
    <property type="project" value="TreeGrafter"/>
</dbReference>
<dbReference type="SMART" id="SM00297">
    <property type="entry name" value="BROMO"/>
    <property type="match status" value="1"/>
</dbReference>
<evidence type="ECO:0000259" key="9">
    <source>
        <dbReference type="PROSITE" id="PS50812"/>
    </source>
</evidence>
<dbReference type="PANTHER" id="PTHR46453:SF5">
    <property type="entry name" value="PROTEIN KINASE C-BINDING PROTEIN 1 ISOFORM X1"/>
    <property type="match status" value="1"/>
</dbReference>
<feature type="region of interest" description="Disordered" evidence="7">
    <location>
        <begin position="480"/>
        <end position="509"/>
    </location>
</feature>
<dbReference type="Pfam" id="PF00855">
    <property type="entry name" value="PWWP"/>
    <property type="match status" value="1"/>
</dbReference>
<dbReference type="GO" id="GO:0005737">
    <property type="term" value="C:cytoplasm"/>
    <property type="evidence" value="ECO:0007669"/>
    <property type="project" value="TreeGrafter"/>
</dbReference>
<feature type="compositionally biased region" description="Basic residues" evidence="7">
    <location>
        <begin position="492"/>
        <end position="503"/>
    </location>
</feature>
<keyword evidence="4 5" id="KW-0103">Bromodomain</keyword>
<dbReference type="AlphaFoldDB" id="A0A195ECE7"/>
<evidence type="ECO:0000313" key="11">
    <source>
        <dbReference type="Proteomes" id="UP000078492"/>
    </source>
</evidence>
<reference evidence="10 11" key="1">
    <citation type="submission" date="2015-09" db="EMBL/GenBank/DDBJ databases">
        <title>Trachymyrmex cornetzi WGS genome.</title>
        <authorList>
            <person name="Nygaard S."/>
            <person name="Hu H."/>
            <person name="Boomsma J."/>
            <person name="Zhang G."/>
        </authorList>
    </citation>
    <scope>NUCLEOTIDE SEQUENCE [LARGE SCALE GENOMIC DNA]</scope>
    <source>
        <strain evidence="10">Tcor2-1</strain>
        <tissue evidence="10">Whole body</tissue>
    </source>
</reference>
<dbReference type="InterPro" id="IPR013083">
    <property type="entry name" value="Znf_RING/FYVE/PHD"/>
</dbReference>
<dbReference type="SUPFAM" id="SSF57903">
    <property type="entry name" value="FYVE/PHD zinc finger"/>
    <property type="match status" value="1"/>
</dbReference>
<proteinExistence type="predicted"/>
<dbReference type="InterPro" id="IPR044075">
    <property type="entry name" value="PRKCBP1_PHD"/>
</dbReference>
<dbReference type="Pfam" id="PF23460">
    <property type="entry name" value="ZMYND8_CC"/>
    <property type="match status" value="1"/>
</dbReference>
<dbReference type="InterPro" id="IPR001487">
    <property type="entry name" value="Bromodomain"/>
</dbReference>
<feature type="domain" description="Bromo" evidence="8">
    <location>
        <begin position="245"/>
        <end position="315"/>
    </location>
</feature>
<name>A0A195ECE7_9HYME</name>
<dbReference type="SMART" id="SM00293">
    <property type="entry name" value="PWWP"/>
    <property type="match status" value="1"/>
</dbReference>
<gene>
    <name evidence="10" type="ORF">ALC57_04676</name>
</gene>
<keyword evidence="2" id="KW-0863">Zinc-finger</keyword>
<dbReference type="InterPro" id="IPR019786">
    <property type="entry name" value="Zinc_finger_PHD-type_CS"/>
</dbReference>
<evidence type="ECO:0000313" key="10">
    <source>
        <dbReference type="EMBL" id="KYN22893.1"/>
    </source>
</evidence>
<feature type="coiled-coil region" evidence="6">
    <location>
        <begin position="515"/>
        <end position="545"/>
    </location>
</feature>
<dbReference type="Gene3D" id="1.20.920.10">
    <property type="entry name" value="Bromodomain-like"/>
    <property type="match status" value="1"/>
</dbReference>
<dbReference type="CDD" id="cd15538">
    <property type="entry name" value="PHD_PRKCBP1"/>
    <property type="match status" value="1"/>
</dbReference>
<evidence type="ECO:0000256" key="6">
    <source>
        <dbReference type="SAM" id="Coils"/>
    </source>
</evidence>
<evidence type="ECO:0000256" key="3">
    <source>
        <dbReference type="ARBA" id="ARBA00022833"/>
    </source>
</evidence>
<dbReference type="GO" id="GO:0016301">
    <property type="term" value="F:kinase activity"/>
    <property type="evidence" value="ECO:0007669"/>
    <property type="project" value="UniProtKB-KW"/>
</dbReference>
<dbReference type="EMBL" id="KQ979074">
    <property type="protein sequence ID" value="KYN22893.1"/>
    <property type="molecule type" value="Genomic_DNA"/>
</dbReference>